<dbReference type="GeneID" id="110979382"/>
<evidence type="ECO:0000259" key="2">
    <source>
        <dbReference type="PROSITE" id="PS50217"/>
    </source>
</evidence>
<dbReference type="SUPFAM" id="SSF57959">
    <property type="entry name" value="Leucine zipper domain"/>
    <property type="match status" value="1"/>
</dbReference>
<protein>
    <submittedName>
        <fullName evidence="4">Uncharacterized protein LOC110979382</fullName>
    </submittedName>
</protein>
<name>A0A8B7YC47_ACAPL</name>
<proteinExistence type="predicted"/>
<reference evidence="4" key="1">
    <citation type="submission" date="2025-08" db="UniProtKB">
        <authorList>
            <consortium name="RefSeq"/>
        </authorList>
    </citation>
    <scope>IDENTIFICATION</scope>
</reference>
<dbReference type="CDD" id="cd14695">
    <property type="entry name" value="bZIP_HLF"/>
    <property type="match status" value="1"/>
</dbReference>
<dbReference type="OrthoDB" id="10039716at2759"/>
<evidence type="ECO:0000313" key="4">
    <source>
        <dbReference type="RefSeq" id="XP_022090824.1"/>
    </source>
</evidence>
<dbReference type="InterPro" id="IPR031106">
    <property type="entry name" value="C/EBP"/>
</dbReference>
<feature type="region of interest" description="Disordered" evidence="1">
    <location>
        <begin position="190"/>
        <end position="293"/>
    </location>
</feature>
<dbReference type="Gene3D" id="1.20.5.170">
    <property type="match status" value="1"/>
</dbReference>
<feature type="compositionally biased region" description="Low complexity" evidence="1">
    <location>
        <begin position="198"/>
        <end position="212"/>
    </location>
</feature>
<organism evidence="3 4">
    <name type="scientific">Acanthaster planci</name>
    <name type="common">Crown-of-thorns starfish</name>
    <dbReference type="NCBI Taxonomy" id="133434"/>
    <lineage>
        <taxon>Eukaryota</taxon>
        <taxon>Metazoa</taxon>
        <taxon>Echinodermata</taxon>
        <taxon>Eleutherozoa</taxon>
        <taxon>Asterozoa</taxon>
        <taxon>Asteroidea</taxon>
        <taxon>Valvatacea</taxon>
        <taxon>Valvatida</taxon>
        <taxon>Acanthasteridae</taxon>
        <taxon>Acanthaster</taxon>
    </lineage>
</organism>
<dbReference type="Proteomes" id="UP000694845">
    <property type="component" value="Unplaced"/>
</dbReference>
<dbReference type="GO" id="GO:0000978">
    <property type="term" value="F:RNA polymerase II cis-regulatory region sequence-specific DNA binding"/>
    <property type="evidence" value="ECO:0007669"/>
    <property type="project" value="TreeGrafter"/>
</dbReference>
<dbReference type="RefSeq" id="XP_022090824.1">
    <property type="nucleotide sequence ID" value="XM_022235132.1"/>
</dbReference>
<keyword evidence="3" id="KW-1185">Reference proteome</keyword>
<dbReference type="KEGG" id="aplc:110979382"/>
<dbReference type="GO" id="GO:0006351">
    <property type="term" value="P:DNA-templated transcription"/>
    <property type="evidence" value="ECO:0007669"/>
    <property type="project" value="InterPro"/>
</dbReference>
<accession>A0A8B7YC47</accession>
<dbReference type="OMA" id="LFNHGDP"/>
<evidence type="ECO:0000313" key="3">
    <source>
        <dbReference type="Proteomes" id="UP000694845"/>
    </source>
</evidence>
<dbReference type="Pfam" id="PF07716">
    <property type="entry name" value="bZIP_2"/>
    <property type="match status" value="1"/>
</dbReference>
<dbReference type="GO" id="GO:0000981">
    <property type="term" value="F:DNA-binding transcription factor activity, RNA polymerase II-specific"/>
    <property type="evidence" value="ECO:0007669"/>
    <property type="project" value="TreeGrafter"/>
</dbReference>
<dbReference type="AlphaFoldDB" id="A0A8B7YC47"/>
<gene>
    <name evidence="4" type="primary">LOC110979382</name>
</gene>
<dbReference type="InterPro" id="IPR046347">
    <property type="entry name" value="bZIP_sf"/>
</dbReference>
<dbReference type="InterPro" id="IPR004827">
    <property type="entry name" value="bZIP"/>
</dbReference>
<sequence>MACGGLGETVVSRGPGDRPIEVVPTERLKNNSTFLGFLAPGTAQQASRPMSSLFNHGDPDLSFGNALAGHVTETESDQPPTVNVEEFTDLMLFPDLMGVLEEDLPVLQDFPLYPQGEGDGPLKPREVIPSVASASASDDGGEISPAESDASVDHFFNTFTDLTGFLEQFAEETGPSDLSDVATSIAGSNDPLMTDAEPPATTLTIPPTTVGPETAIKEEECILRRPAPSSDEEEGAPPTKKARTSRAKASALSAAEKYRQRRDKNNIASQRSRATRRQRESEMAIKAQELESENERLRVRIDELTVIAEEARKCLVVALSQK</sequence>
<dbReference type="PANTHER" id="PTHR23334:SF20">
    <property type="entry name" value="BASIC LEUCINE ZIPPER 24"/>
    <property type="match status" value="1"/>
</dbReference>
<dbReference type="PANTHER" id="PTHR23334">
    <property type="entry name" value="CCAAT/ENHANCER BINDING PROTEIN"/>
    <property type="match status" value="1"/>
</dbReference>
<evidence type="ECO:0000256" key="1">
    <source>
        <dbReference type="SAM" id="MobiDB-lite"/>
    </source>
</evidence>
<dbReference type="SMART" id="SM00338">
    <property type="entry name" value="BRLZ"/>
    <property type="match status" value="1"/>
</dbReference>
<dbReference type="PROSITE" id="PS50217">
    <property type="entry name" value="BZIP"/>
    <property type="match status" value="1"/>
</dbReference>
<feature type="domain" description="BZIP" evidence="2">
    <location>
        <begin position="255"/>
        <end position="305"/>
    </location>
</feature>